<dbReference type="InterPro" id="IPR053164">
    <property type="entry name" value="IS1016-like_transposase"/>
</dbReference>
<sequence>MYYNVKNYRGRHVMPNWAFCIVDTSYKSALRYVTLVDDRTSNTLLRIFSEVIVTASTVFSGEWREYLAFSNSSDFEDKTVCYKYNFVSPVDGTHTQNVESYNNRLKLKV</sequence>
<dbReference type="AlphaFoldDB" id="A0A0F9Z7R5"/>
<accession>A0A0F9Z7R5</accession>
<dbReference type="PANTHER" id="PTHR47163:SF2">
    <property type="entry name" value="SI:DKEY-17M8.2"/>
    <property type="match status" value="1"/>
</dbReference>
<dbReference type="VEuPathDB" id="MicrosporidiaDB:AAJ76_1530003841"/>
<dbReference type="RefSeq" id="XP_024329721.1">
    <property type="nucleotide sequence ID" value="XM_024474123.1"/>
</dbReference>
<reference evidence="1 2" key="1">
    <citation type="journal article" date="2015" name="Environ. Microbiol.">
        <title>Genome analyses suggest the presence of polyploidy and recent human-driven expansions in eight global populations of the honeybee pathogen Nosema ceranae.</title>
        <authorList>
            <person name="Pelin A."/>
            <person name="Selman M."/>
            <person name="Aris-Brosou S."/>
            <person name="Farinelli L."/>
            <person name="Corradi N."/>
        </authorList>
    </citation>
    <scope>NUCLEOTIDE SEQUENCE [LARGE SCALE GENOMIC DNA]</scope>
    <source>
        <strain evidence="1 2">PA08 1199</strain>
    </source>
</reference>
<gene>
    <name evidence="1" type="ORF">AAJ76_1530003841</name>
</gene>
<evidence type="ECO:0000313" key="2">
    <source>
        <dbReference type="Proteomes" id="UP000034350"/>
    </source>
</evidence>
<comment type="caution">
    <text evidence="1">The sequence shown here is derived from an EMBL/GenBank/DDBJ whole genome shotgun (WGS) entry which is preliminary data.</text>
</comment>
<dbReference type="VEuPathDB" id="MicrosporidiaDB:NCER_101636"/>
<keyword evidence="2" id="KW-1185">Reference proteome</keyword>
<evidence type="ECO:0000313" key="1">
    <source>
        <dbReference type="EMBL" id="KKO73979.1"/>
    </source>
</evidence>
<name>A0A0F9Z7R5_9MICR</name>
<dbReference type="GeneID" id="36319031"/>
<organism evidence="1 2">
    <name type="scientific">Vairimorpha ceranae</name>
    <dbReference type="NCBI Taxonomy" id="40302"/>
    <lineage>
        <taxon>Eukaryota</taxon>
        <taxon>Fungi</taxon>
        <taxon>Fungi incertae sedis</taxon>
        <taxon>Microsporidia</taxon>
        <taxon>Nosematidae</taxon>
        <taxon>Vairimorpha</taxon>
    </lineage>
</organism>
<dbReference type="Proteomes" id="UP000034350">
    <property type="component" value="Unassembled WGS sequence"/>
</dbReference>
<proteinExistence type="predicted"/>
<dbReference type="OrthoDB" id="2193955at2759"/>
<dbReference type="PANTHER" id="PTHR47163">
    <property type="entry name" value="DDE_TNP_IS1595 DOMAIN-CONTAINING PROTEIN"/>
    <property type="match status" value="1"/>
</dbReference>
<protein>
    <submittedName>
        <fullName evidence="1">Uncharacterized protein</fullName>
    </submittedName>
</protein>
<dbReference type="EMBL" id="JPQZ01000153">
    <property type="protein sequence ID" value="KKO73979.1"/>
    <property type="molecule type" value="Genomic_DNA"/>
</dbReference>